<organism evidence="1 2">
    <name type="scientific">Paenibacillus flagellatus</name>
    <dbReference type="NCBI Taxonomy" id="2211139"/>
    <lineage>
        <taxon>Bacteria</taxon>
        <taxon>Bacillati</taxon>
        <taxon>Bacillota</taxon>
        <taxon>Bacilli</taxon>
        <taxon>Bacillales</taxon>
        <taxon>Paenibacillaceae</taxon>
        <taxon>Paenibacillus</taxon>
    </lineage>
</organism>
<gene>
    <name evidence="1" type="ORF">DLM86_07575</name>
</gene>
<dbReference type="Proteomes" id="UP000247476">
    <property type="component" value="Unassembled WGS sequence"/>
</dbReference>
<dbReference type="OrthoDB" id="2087371at2"/>
<keyword evidence="2" id="KW-1185">Reference proteome</keyword>
<evidence type="ECO:0000313" key="2">
    <source>
        <dbReference type="Proteomes" id="UP000247476"/>
    </source>
</evidence>
<evidence type="ECO:0000313" key="1">
    <source>
        <dbReference type="EMBL" id="PYI55583.1"/>
    </source>
</evidence>
<dbReference type="AlphaFoldDB" id="A0A2V5KCB4"/>
<dbReference type="RefSeq" id="WP_110839384.1">
    <property type="nucleotide sequence ID" value="NZ_QJVJ01000003.1"/>
</dbReference>
<comment type="caution">
    <text evidence="1">The sequence shown here is derived from an EMBL/GenBank/DDBJ whole genome shotgun (WGS) entry which is preliminary data.</text>
</comment>
<dbReference type="EMBL" id="QJVJ01000003">
    <property type="protein sequence ID" value="PYI55583.1"/>
    <property type="molecule type" value="Genomic_DNA"/>
</dbReference>
<dbReference type="GO" id="GO:0005975">
    <property type="term" value="P:carbohydrate metabolic process"/>
    <property type="evidence" value="ECO:0007669"/>
    <property type="project" value="InterPro"/>
</dbReference>
<proteinExistence type="predicted"/>
<name>A0A2V5KCB4_9BACL</name>
<protein>
    <submittedName>
        <fullName evidence="1">Uncharacterized protein</fullName>
    </submittedName>
</protein>
<dbReference type="InterPro" id="IPR008928">
    <property type="entry name" value="6-hairpin_glycosidase_sf"/>
</dbReference>
<dbReference type="SUPFAM" id="SSF48208">
    <property type="entry name" value="Six-hairpin glycosidases"/>
    <property type="match status" value="1"/>
</dbReference>
<sequence>MKGQMPDWASGLLKTEKQNELSVTWTAPAVSDHGLGQWATASVRWIGPPQESERVLLRMKVAPEAELIWKPHLCPEEGMVVGDSVFRSPAIVFERGMDTFALIPDLRHLGECRPVPHVMDYVRQDRELFYGLAHYEKYGHVYHRLSHRRFPVYPGRELFRFHVVRWEKSGGGRNLIPVSRWLWETFARPAAALPAQSDDLARAMVAALRELEPYAMHAYDWAFRRWGDLVWHEFDMDGAAVGGCVFIVRASQAPGVGMEDRWRERKSIWNQAWFCSLRSAYGYRLWGGIRGDADLVRRANLAKELALSAPRINGWFPSVFRADDQGRWDNGRWGFSDRRPPGHDEYAHLPDMSWTCYWMLKWYRDLEADERLLQYAQSYAERLLTVQDVSGSFPAWIHPVLGYASPFLRHGVGTSVHALLLARLFAMTGNAAYLSAAERAMAFVLRDVMPEGRWEDFETYWSCAAEWEGKRHGVKDSRSGLYNQSTLSMYWTAEAFKELYEATGLASHLAAGEKALAELSLYQAVWNPAYMGIPVLGGFGVMNSDDEWNDARQSLFALTYIGYYGATGKREYAERGLGAMKASFYMMYCPENPLMRQLYERKHPFFGERDFGFEMENAHHGADGDDIVGEFTIFDWGNGAAAASLAELLFRTKLIGEGPYDP</sequence>
<reference evidence="1 2" key="1">
    <citation type="submission" date="2018-05" db="EMBL/GenBank/DDBJ databases">
        <title>Paenibacillus flagellatus sp. nov., isolated from selenium mineral soil.</title>
        <authorList>
            <person name="Dai X."/>
        </authorList>
    </citation>
    <scope>NUCLEOTIDE SEQUENCE [LARGE SCALE GENOMIC DNA]</scope>
    <source>
        <strain evidence="1 2">DXL2</strain>
    </source>
</reference>
<accession>A0A2V5KCB4</accession>